<dbReference type="InterPro" id="IPR037208">
    <property type="entry name" value="Spo0E-like_sf"/>
</dbReference>
<proteinExistence type="predicted"/>
<dbReference type="GO" id="GO:0046983">
    <property type="term" value="F:protein dimerization activity"/>
    <property type="evidence" value="ECO:0007669"/>
    <property type="project" value="InterPro"/>
</dbReference>
<dbReference type="SUPFAM" id="SSF140500">
    <property type="entry name" value="BAS1536-like"/>
    <property type="match status" value="1"/>
</dbReference>
<feature type="region of interest" description="Disordered" evidence="1">
    <location>
        <begin position="61"/>
        <end position="80"/>
    </location>
</feature>
<sequence length="80" mass="9387">MHEISVKKKGLVQLVEKYGLKHKKVLTHSQELDVLINKWMEKQQTQSLSIEYIVYHDSHTHKSESKKGYLHSLPAMEETN</sequence>
<dbReference type="InterPro" id="IPR036638">
    <property type="entry name" value="HLH_DNA-bd_sf"/>
</dbReference>
<evidence type="ECO:0000256" key="1">
    <source>
        <dbReference type="SAM" id="MobiDB-lite"/>
    </source>
</evidence>
<dbReference type="PANTHER" id="PTHR41263:SF1">
    <property type="entry name" value="ASPARTYL-PHOSPHATE PHOSPHATASE YISI"/>
    <property type="match status" value="1"/>
</dbReference>
<name>A0A9X6WUU5_BACCE</name>
<evidence type="ECO:0008006" key="4">
    <source>
        <dbReference type="Google" id="ProtNLM"/>
    </source>
</evidence>
<dbReference type="AlphaFoldDB" id="A0A9X6WUU5"/>
<evidence type="ECO:0000313" key="2">
    <source>
        <dbReference type="EMBL" id="PFK03748.1"/>
    </source>
</evidence>
<evidence type="ECO:0000313" key="3">
    <source>
        <dbReference type="Proteomes" id="UP000224413"/>
    </source>
</evidence>
<protein>
    <recommendedName>
        <fullName evidence="4">Aspartyl-phosphate phosphatase Spo0E family protein</fullName>
    </recommendedName>
</protein>
<dbReference type="InterPro" id="IPR053028">
    <property type="entry name" value="Spo0E-like_phosphatase"/>
</dbReference>
<dbReference type="Gene3D" id="4.10.280.10">
    <property type="entry name" value="Helix-loop-helix DNA-binding domain"/>
    <property type="match status" value="1"/>
</dbReference>
<dbReference type="PANTHER" id="PTHR41263">
    <property type="entry name" value="ASPARTYL-PHOSPHATE PHOSPHATASE YISI"/>
    <property type="match status" value="1"/>
</dbReference>
<dbReference type="Pfam" id="PF09388">
    <property type="entry name" value="SpoOE-like"/>
    <property type="match status" value="1"/>
</dbReference>
<dbReference type="Proteomes" id="UP000224413">
    <property type="component" value="Unassembled WGS sequence"/>
</dbReference>
<comment type="caution">
    <text evidence="2">The sequence shown here is derived from an EMBL/GenBank/DDBJ whole genome shotgun (WGS) entry which is preliminary data.</text>
</comment>
<accession>A0A9X6WUU5</accession>
<gene>
    <name evidence="2" type="ORF">COI98_32405</name>
</gene>
<organism evidence="2 3">
    <name type="scientific">Bacillus cereus</name>
    <dbReference type="NCBI Taxonomy" id="1396"/>
    <lineage>
        <taxon>Bacteria</taxon>
        <taxon>Bacillati</taxon>
        <taxon>Bacillota</taxon>
        <taxon>Bacilli</taxon>
        <taxon>Bacillales</taxon>
        <taxon>Bacillaceae</taxon>
        <taxon>Bacillus</taxon>
        <taxon>Bacillus cereus group</taxon>
    </lineage>
</organism>
<dbReference type="GO" id="GO:0043937">
    <property type="term" value="P:regulation of sporulation"/>
    <property type="evidence" value="ECO:0007669"/>
    <property type="project" value="InterPro"/>
</dbReference>
<dbReference type="EMBL" id="NUWJ01000454">
    <property type="protein sequence ID" value="PFK03748.1"/>
    <property type="molecule type" value="Genomic_DNA"/>
</dbReference>
<reference evidence="2 3" key="1">
    <citation type="submission" date="2017-09" db="EMBL/GenBank/DDBJ databases">
        <title>Large-scale bioinformatics analysis of Bacillus genomes uncovers conserved roles of natural products in bacterial physiology.</title>
        <authorList>
            <consortium name="Agbiome Team Llc"/>
            <person name="Bleich R.M."/>
            <person name="Grubbs K.J."/>
            <person name="Santa Maria K.C."/>
            <person name="Allen S.E."/>
            <person name="Farag S."/>
            <person name="Shank E.A."/>
            <person name="Bowers A."/>
        </authorList>
    </citation>
    <scope>NUCLEOTIDE SEQUENCE [LARGE SCALE GENOMIC DNA]</scope>
    <source>
        <strain evidence="2 3">AFS083741</strain>
    </source>
</reference>
<dbReference type="InterPro" id="IPR018540">
    <property type="entry name" value="Spo0E-like"/>
</dbReference>